<proteinExistence type="predicted"/>
<dbReference type="AlphaFoldDB" id="A0A1V4I610"/>
<comment type="caution">
    <text evidence="1">The sequence shown here is derived from an EMBL/GenBank/DDBJ whole genome shotgun (WGS) entry which is preliminary data.</text>
</comment>
<protein>
    <submittedName>
        <fullName evidence="1">Uncharacterized protein</fullName>
    </submittedName>
</protein>
<evidence type="ECO:0000313" key="1">
    <source>
        <dbReference type="EMBL" id="OPJ55406.1"/>
    </source>
</evidence>
<organism evidence="1 2">
    <name type="scientific">Alkalithermobacter paradoxus</name>
    <dbReference type="NCBI Taxonomy" id="29349"/>
    <lineage>
        <taxon>Bacteria</taxon>
        <taxon>Bacillati</taxon>
        <taxon>Bacillota</taxon>
        <taxon>Clostridia</taxon>
        <taxon>Peptostreptococcales</taxon>
        <taxon>Tepidibacteraceae</taxon>
        <taxon>Alkalithermobacter</taxon>
    </lineage>
</organism>
<sequence length="35" mass="4252">MPEFFILQIMKKTLDEDVRTGYNLYTTKTCTYRQC</sequence>
<accession>A0A1V4I610</accession>
<evidence type="ECO:0000313" key="2">
    <source>
        <dbReference type="Proteomes" id="UP000190140"/>
    </source>
</evidence>
<dbReference type="Proteomes" id="UP000190140">
    <property type="component" value="Unassembled WGS sequence"/>
</dbReference>
<gene>
    <name evidence="1" type="ORF">CLOTH_14640</name>
</gene>
<reference evidence="1 2" key="1">
    <citation type="submission" date="2017-03" db="EMBL/GenBank/DDBJ databases">
        <title>Genome sequence of Clostridium thermoalcaliphilum DSM 7309.</title>
        <authorList>
            <person name="Poehlein A."/>
            <person name="Daniel R."/>
        </authorList>
    </citation>
    <scope>NUCLEOTIDE SEQUENCE [LARGE SCALE GENOMIC DNA]</scope>
    <source>
        <strain evidence="1 2">DSM 7309</strain>
    </source>
</reference>
<keyword evidence="2" id="KW-1185">Reference proteome</keyword>
<dbReference type="EMBL" id="MZGW01000005">
    <property type="protein sequence ID" value="OPJ55406.1"/>
    <property type="molecule type" value="Genomic_DNA"/>
</dbReference>
<name>A0A1V4I610_9FIRM</name>